<gene>
    <name evidence="2" type="ORF">FH779_03730</name>
</gene>
<evidence type="ECO:0008006" key="4">
    <source>
        <dbReference type="Google" id="ProtNLM"/>
    </source>
</evidence>
<dbReference type="Proteomes" id="UP000510643">
    <property type="component" value="Chromosome"/>
</dbReference>
<reference evidence="2 3" key="1">
    <citation type="submission" date="2019-06" db="EMBL/GenBank/DDBJ databases">
        <title>Emergence of pandrug resistant Empedobacter falsenii in China.</title>
        <authorList>
            <person name="Dong N."/>
            <person name="Chen S."/>
            <person name="Zhang R."/>
        </authorList>
    </citation>
    <scope>NUCLEOTIDE SEQUENCE [LARGE SCALE GENOMIC DNA]</scope>
    <source>
        <strain evidence="2 3">1681-1</strain>
    </source>
</reference>
<dbReference type="EMBL" id="CP040908">
    <property type="protein sequence ID" value="QLL57249.1"/>
    <property type="molecule type" value="Genomic_DNA"/>
</dbReference>
<feature type="signal peptide" evidence="1">
    <location>
        <begin position="1"/>
        <end position="21"/>
    </location>
</feature>
<accession>A0A7H9DR19</accession>
<dbReference type="AlphaFoldDB" id="A0A7H9DR19"/>
<name>A0A7H9DR19_9FLAO</name>
<organism evidence="2 3">
    <name type="scientific">Empedobacter falsenii</name>
    <dbReference type="NCBI Taxonomy" id="343874"/>
    <lineage>
        <taxon>Bacteria</taxon>
        <taxon>Pseudomonadati</taxon>
        <taxon>Bacteroidota</taxon>
        <taxon>Flavobacteriia</taxon>
        <taxon>Flavobacteriales</taxon>
        <taxon>Weeksellaceae</taxon>
        <taxon>Empedobacter</taxon>
    </lineage>
</organism>
<keyword evidence="3" id="KW-1185">Reference proteome</keyword>
<evidence type="ECO:0000313" key="3">
    <source>
        <dbReference type="Proteomes" id="UP000510643"/>
    </source>
</evidence>
<evidence type="ECO:0000313" key="2">
    <source>
        <dbReference type="EMBL" id="QLL57249.1"/>
    </source>
</evidence>
<dbReference type="GeneID" id="78400549"/>
<keyword evidence="1" id="KW-0732">Signal</keyword>
<dbReference type="RefSeq" id="WP_180906109.1">
    <property type="nucleotide sequence ID" value="NZ_CP040908.1"/>
</dbReference>
<sequence length="291" mass="33876">MRFSFNFYSLFFLLFCLTSCGQDNKNSDAVEKPIYTLKIQSANPYEIYLNGMPVEKYYSNESSSSEIPLNDFILEGGNQLLEVVLLPNKDKTEVDKLGMDNFEVKLYKYSEGLSNISNENGLLLTSIDFKNELKELPIIKKTINIDLEVSYTINGWKNSVNLKNENQETLLKEVLEKYEQVRESINQGDFEGFEKLYSKKNIETYESYYNNQEVIKEDKNWMRERIVKSKHNMLPITDYKLIYYSNGKVIALENKNRESPLIANINNFEEVYSILLHRPKAGAPLEKLVLL</sequence>
<proteinExistence type="predicted"/>
<feature type="chain" id="PRO_5028801266" description="DUF4369 domain-containing protein" evidence="1">
    <location>
        <begin position="22"/>
        <end position="291"/>
    </location>
</feature>
<dbReference type="KEGG" id="efal:FH779_03730"/>
<protein>
    <recommendedName>
        <fullName evidence="4">DUF4369 domain-containing protein</fullName>
    </recommendedName>
</protein>
<evidence type="ECO:0000256" key="1">
    <source>
        <dbReference type="SAM" id="SignalP"/>
    </source>
</evidence>